<dbReference type="InterPro" id="IPR003661">
    <property type="entry name" value="HisK_dim/P_dom"/>
</dbReference>
<evidence type="ECO:0000259" key="14">
    <source>
        <dbReference type="PROSITE" id="PS50109"/>
    </source>
</evidence>
<dbReference type="Pfam" id="PF00512">
    <property type="entry name" value="HisKA"/>
    <property type="match status" value="1"/>
</dbReference>
<evidence type="ECO:0000313" key="17">
    <source>
        <dbReference type="EMBL" id="MBT0664201.1"/>
    </source>
</evidence>
<keyword evidence="11 13" id="KW-0472">Membrane</keyword>
<feature type="transmembrane region" description="Helical" evidence="13">
    <location>
        <begin position="170"/>
        <end position="193"/>
    </location>
</feature>
<comment type="caution">
    <text evidence="17">The sequence shown here is derived from an EMBL/GenBank/DDBJ whole genome shotgun (WGS) entry which is preliminary data.</text>
</comment>
<evidence type="ECO:0000256" key="8">
    <source>
        <dbReference type="ARBA" id="ARBA00022777"/>
    </source>
</evidence>
<evidence type="ECO:0000313" key="18">
    <source>
        <dbReference type="Proteomes" id="UP000811899"/>
    </source>
</evidence>
<feature type="domain" description="Response regulatory" evidence="15">
    <location>
        <begin position="564"/>
        <end position="680"/>
    </location>
</feature>
<evidence type="ECO:0000256" key="4">
    <source>
        <dbReference type="ARBA" id="ARBA00022553"/>
    </source>
</evidence>
<keyword evidence="10 13" id="KW-1133">Transmembrane helix</keyword>
<dbReference type="Gene3D" id="1.20.120.1530">
    <property type="match status" value="1"/>
</dbReference>
<dbReference type="SUPFAM" id="SSF47384">
    <property type="entry name" value="Homodimeric domain of signal transducing histidine kinase"/>
    <property type="match status" value="1"/>
</dbReference>
<dbReference type="InterPro" id="IPR003594">
    <property type="entry name" value="HATPase_dom"/>
</dbReference>
<evidence type="ECO:0000256" key="11">
    <source>
        <dbReference type="ARBA" id="ARBA00023136"/>
    </source>
</evidence>
<dbReference type="PRINTS" id="PR00344">
    <property type="entry name" value="BCTRLSENSOR"/>
</dbReference>
<dbReference type="Pfam" id="PF00672">
    <property type="entry name" value="HAMP"/>
    <property type="match status" value="1"/>
</dbReference>
<dbReference type="PANTHER" id="PTHR43047">
    <property type="entry name" value="TWO-COMPONENT HISTIDINE PROTEIN KINASE"/>
    <property type="match status" value="1"/>
</dbReference>
<comment type="subcellular location">
    <subcellularLocation>
        <location evidence="2">Membrane</location>
    </subcellularLocation>
</comment>
<dbReference type="SMART" id="SM00448">
    <property type="entry name" value="REC"/>
    <property type="match status" value="1"/>
</dbReference>
<gene>
    <name evidence="17" type="ORF">KI809_07785</name>
</gene>
<organism evidence="17 18">
    <name type="scientific">Geoanaerobacter pelophilus</name>
    <dbReference type="NCBI Taxonomy" id="60036"/>
    <lineage>
        <taxon>Bacteria</taxon>
        <taxon>Pseudomonadati</taxon>
        <taxon>Thermodesulfobacteriota</taxon>
        <taxon>Desulfuromonadia</taxon>
        <taxon>Geobacterales</taxon>
        <taxon>Geobacteraceae</taxon>
        <taxon>Geoanaerobacter</taxon>
    </lineage>
</organism>
<dbReference type="Pfam" id="PF00072">
    <property type="entry name" value="Response_reg"/>
    <property type="match status" value="1"/>
</dbReference>
<dbReference type="PANTHER" id="PTHR43047:SF64">
    <property type="entry name" value="HISTIDINE KINASE CONTAINING CHEY-HOMOLOGOUS RECEIVER DOMAIN AND PAS DOMAIN-RELATED"/>
    <property type="match status" value="1"/>
</dbReference>
<dbReference type="InterPro" id="IPR036097">
    <property type="entry name" value="HisK_dim/P_sf"/>
</dbReference>
<reference evidence="17 18" key="1">
    <citation type="submission" date="2021-05" db="EMBL/GenBank/DDBJ databases">
        <title>The draft genome of Geobacter pelophilus DSM 12255.</title>
        <authorList>
            <person name="Xu Z."/>
            <person name="Masuda Y."/>
            <person name="Itoh H."/>
            <person name="Senoo K."/>
        </authorList>
    </citation>
    <scope>NUCLEOTIDE SEQUENCE [LARGE SCALE GENOMIC DNA]</scope>
    <source>
        <strain evidence="17 18">DSM 12255</strain>
    </source>
</reference>
<protein>
    <recommendedName>
        <fullName evidence="3">histidine kinase</fullName>
        <ecNumber evidence="3">2.7.13.3</ecNumber>
    </recommendedName>
</protein>
<evidence type="ECO:0000256" key="13">
    <source>
        <dbReference type="SAM" id="Phobius"/>
    </source>
</evidence>
<evidence type="ECO:0000256" key="12">
    <source>
        <dbReference type="PROSITE-ProRule" id="PRU00169"/>
    </source>
</evidence>
<dbReference type="GO" id="GO:0016020">
    <property type="term" value="C:membrane"/>
    <property type="evidence" value="ECO:0007669"/>
    <property type="project" value="UniProtKB-SubCell"/>
</dbReference>
<comment type="catalytic activity">
    <reaction evidence="1">
        <text>ATP + protein L-histidine = ADP + protein N-phospho-L-histidine.</text>
        <dbReference type="EC" id="2.7.13.3"/>
    </reaction>
</comment>
<dbReference type="CDD" id="cd06225">
    <property type="entry name" value="HAMP"/>
    <property type="match status" value="1"/>
</dbReference>
<dbReference type="SMART" id="SM00304">
    <property type="entry name" value="HAMP"/>
    <property type="match status" value="1"/>
</dbReference>
<dbReference type="SUPFAM" id="SSF52172">
    <property type="entry name" value="CheY-like"/>
    <property type="match status" value="1"/>
</dbReference>
<evidence type="ECO:0000256" key="9">
    <source>
        <dbReference type="ARBA" id="ARBA00022840"/>
    </source>
</evidence>
<sequence>MSFRTKALLFVIPVLVLISLSYTYESLRIEKRIIRSEILKRAETITTLATKTGELPLLSLNQEQIANAVAFLKANSEVSSVTFYDANHQVLLHDGAPAATKAPEVSHNAPVSMVEGDDYFLFFAPINAVKAKDELAFIGSGEMSEKVLQNIGWIRLGFSKKSMRQTEQKLVVQGLGLAAFFTLLGSILVYVLISMATRPLARIVAVANDIARGDLSRNIEIERTDELGALALAFFSMKNTIRQVLRETETIISGVQAGNLAVRSSAEQFQGEWRDLIEGVNHLTDAFSTANTELQATNVELKLAKEQAEAANRAKSDFLSSMSHELRTPLNAILGYAQILKRQKNMTEPQRQQLEIMHSSGEHLLTLINDILDVGKIEADKMEIEAVTFDLPALLRQVFNLTKLNAEEKELGFDYLADTPLPSYVRGDERKLRQILLNLLSNAVKYTNRGNVKMRVSYDIAGEGVFRCEIEDTGIGIPPDKLEAVFEPFYQLPADRKIREGTGLGLNITKRLLALMHGRITVESEPGRGSNFCIEVELPSIMDDDAPLAAAELHVTGYRGDPKHILVVDDNIGNAALFVSLLEPLGFEIDTARNGLEALQRVEERRPDLVLIDLVMPEMDGLEAVTAMRRKPELAATKIIGASATVTESVDKEEFVAVCDAFVVKPVRIDLLLEKIGDLLGIEWQTEKPEWLRASVRDADKDDAPFAVPSPQELENLHDLALRGDMSRIVEWAVELERKNAAYASFAAKLRELAGGFRSKAILALVEQYRGGES</sequence>
<dbReference type="CDD" id="cd00082">
    <property type="entry name" value="HisKA"/>
    <property type="match status" value="1"/>
</dbReference>
<evidence type="ECO:0000259" key="15">
    <source>
        <dbReference type="PROSITE" id="PS50110"/>
    </source>
</evidence>
<evidence type="ECO:0000256" key="3">
    <source>
        <dbReference type="ARBA" id="ARBA00012438"/>
    </source>
</evidence>
<evidence type="ECO:0000256" key="6">
    <source>
        <dbReference type="ARBA" id="ARBA00022692"/>
    </source>
</evidence>
<dbReference type="Proteomes" id="UP000811899">
    <property type="component" value="Unassembled WGS sequence"/>
</dbReference>
<dbReference type="SUPFAM" id="SSF55874">
    <property type="entry name" value="ATPase domain of HSP90 chaperone/DNA topoisomerase II/histidine kinase"/>
    <property type="match status" value="1"/>
</dbReference>
<feature type="domain" description="Histidine kinase" evidence="14">
    <location>
        <begin position="321"/>
        <end position="540"/>
    </location>
</feature>
<feature type="modified residue" description="4-aspartylphosphate" evidence="12">
    <location>
        <position position="613"/>
    </location>
</feature>
<keyword evidence="18" id="KW-1185">Reference proteome</keyword>
<dbReference type="FunFam" id="1.10.287.130:FF:000004">
    <property type="entry name" value="Ethylene receptor 1"/>
    <property type="match status" value="1"/>
</dbReference>
<feature type="domain" description="HAMP" evidence="16">
    <location>
        <begin position="194"/>
        <end position="246"/>
    </location>
</feature>
<dbReference type="SUPFAM" id="SSF158472">
    <property type="entry name" value="HAMP domain-like"/>
    <property type="match status" value="1"/>
</dbReference>
<dbReference type="InterPro" id="IPR011006">
    <property type="entry name" value="CheY-like_superfamily"/>
</dbReference>
<evidence type="ECO:0000256" key="1">
    <source>
        <dbReference type="ARBA" id="ARBA00000085"/>
    </source>
</evidence>
<evidence type="ECO:0000259" key="16">
    <source>
        <dbReference type="PROSITE" id="PS50885"/>
    </source>
</evidence>
<name>A0AAW4KZU9_9BACT</name>
<dbReference type="Gene3D" id="1.10.287.130">
    <property type="match status" value="1"/>
</dbReference>
<keyword evidence="7" id="KW-0547">Nucleotide-binding</keyword>
<dbReference type="Pfam" id="PF02518">
    <property type="entry name" value="HATPase_c"/>
    <property type="match status" value="1"/>
</dbReference>
<keyword evidence="5" id="KW-0808">Transferase</keyword>
<keyword evidence="9" id="KW-0067">ATP-binding</keyword>
<evidence type="ECO:0000256" key="10">
    <source>
        <dbReference type="ARBA" id="ARBA00022989"/>
    </source>
</evidence>
<dbReference type="Gene3D" id="3.30.565.10">
    <property type="entry name" value="Histidine kinase-like ATPase, C-terminal domain"/>
    <property type="match status" value="1"/>
</dbReference>
<dbReference type="InterPro" id="IPR005467">
    <property type="entry name" value="His_kinase_dom"/>
</dbReference>
<dbReference type="GO" id="GO:0005524">
    <property type="term" value="F:ATP binding"/>
    <property type="evidence" value="ECO:0007669"/>
    <property type="project" value="UniProtKB-KW"/>
</dbReference>
<accession>A0AAW4KZU9</accession>
<dbReference type="FunFam" id="3.30.565.10:FF:000010">
    <property type="entry name" value="Sensor histidine kinase RcsC"/>
    <property type="match status" value="1"/>
</dbReference>
<dbReference type="InterPro" id="IPR036890">
    <property type="entry name" value="HATPase_C_sf"/>
</dbReference>
<keyword evidence="8" id="KW-0418">Kinase</keyword>
<dbReference type="CDD" id="cd16922">
    <property type="entry name" value="HATPase_EvgS-ArcB-TorS-like"/>
    <property type="match status" value="1"/>
</dbReference>
<dbReference type="EC" id="2.7.13.3" evidence="3"/>
<dbReference type="EMBL" id="JAHCVJ010000002">
    <property type="protein sequence ID" value="MBT0664201.1"/>
    <property type="molecule type" value="Genomic_DNA"/>
</dbReference>
<proteinExistence type="predicted"/>
<keyword evidence="4 12" id="KW-0597">Phosphoprotein</keyword>
<dbReference type="PROSITE" id="PS50110">
    <property type="entry name" value="RESPONSE_REGULATORY"/>
    <property type="match status" value="1"/>
</dbReference>
<dbReference type="CDD" id="cd17546">
    <property type="entry name" value="REC_hyHK_CKI1_RcsC-like"/>
    <property type="match status" value="1"/>
</dbReference>
<evidence type="ECO:0000256" key="7">
    <source>
        <dbReference type="ARBA" id="ARBA00022741"/>
    </source>
</evidence>
<keyword evidence="6 13" id="KW-0812">Transmembrane</keyword>
<evidence type="ECO:0000256" key="2">
    <source>
        <dbReference type="ARBA" id="ARBA00004370"/>
    </source>
</evidence>
<dbReference type="PROSITE" id="PS50885">
    <property type="entry name" value="HAMP"/>
    <property type="match status" value="1"/>
</dbReference>
<dbReference type="Gene3D" id="3.40.50.2300">
    <property type="match status" value="1"/>
</dbReference>
<dbReference type="GO" id="GO:0000155">
    <property type="term" value="F:phosphorelay sensor kinase activity"/>
    <property type="evidence" value="ECO:0007669"/>
    <property type="project" value="InterPro"/>
</dbReference>
<evidence type="ECO:0000256" key="5">
    <source>
        <dbReference type="ARBA" id="ARBA00022679"/>
    </source>
</evidence>
<dbReference type="PROSITE" id="PS50109">
    <property type="entry name" value="HIS_KIN"/>
    <property type="match status" value="1"/>
</dbReference>
<dbReference type="AlphaFoldDB" id="A0AAW4KZU9"/>
<dbReference type="SMART" id="SM00388">
    <property type="entry name" value="HisKA"/>
    <property type="match status" value="1"/>
</dbReference>
<dbReference type="InterPro" id="IPR004358">
    <property type="entry name" value="Sig_transdc_His_kin-like_C"/>
</dbReference>
<dbReference type="InterPro" id="IPR001789">
    <property type="entry name" value="Sig_transdc_resp-reg_receiver"/>
</dbReference>
<dbReference type="SMART" id="SM00387">
    <property type="entry name" value="HATPase_c"/>
    <property type="match status" value="1"/>
</dbReference>
<dbReference type="InterPro" id="IPR003660">
    <property type="entry name" value="HAMP_dom"/>
</dbReference>